<dbReference type="PANTHER" id="PTHR33067:SF9">
    <property type="entry name" value="RNA-DIRECTED DNA POLYMERASE"/>
    <property type="match status" value="1"/>
</dbReference>
<dbReference type="PANTHER" id="PTHR33067">
    <property type="entry name" value="RNA-DIRECTED DNA POLYMERASE-RELATED"/>
    <property type="match status" value="1"/>
</dbReference>
<keyword evidence="3" id="KW-1185">Reference proteome</keyword>
<evidence type="ECO:0000313" key="3">
    <source>
        <dbReference type="Proteomes" id="UP001497516"/>
    </source>
</evidence>
<gene>
    <name evidence="2" type="ORF">LTRI10_LOCUS13161</name>
</gene>
<name>A0AAV2DB44_9ROSI</name>
<dbReference type="Gene3D" id="2.40.70.10">
    <property type="entry name" value="Acid Proteases"/>
    <property type="match status" value="1"/>
</dbReference>
<accession>A0AAV2DB44</accession>
<organism evidence="2 3">
    <name type="scientific">Linum trigynum</name>
    <dbReference type="NCBI Taxonomy" id="586398"/>
    <lineage>
        <taxon>Eukaryota</taxon>
        <taxon>Viridiplantae</taxon>
        <taxon>Streptophyta</taxon>
        <taxon>Embryophyta</taxon>
        <taxon>Tracheophyta</taxon>
        <taxon>Spermatophyta</taxon>
        <taxon>Magnoliopsida</taxon>
        <taxon>eudicotyledons</taxon>
        <taxon>Gunneridae</taxon>
        <taxon>Pentapetalae</taxon>
        <taxon>rosids</taxon>
        <taxon>fabids</taxon>
        <taxon>Malpighiales</taxon>
        <taxon>Linaceae</taxon>
        <taxon>Linum</taxon>
    </lineage>
</organism>
<dbReference type="AlphaFoldDB" id="A0AAV2DB44"/>
<dbReference type="InterPro" id="IPR021109">
    <property type="entry name" value="Peptidase_aspartic_dom_sf"/>
</dbReference>
<proteinExistence type="predicted"/>
<dbReference type="EMBL" id="OZ034815">
    <property type="protein sequence ID" value="CAL1371076.1"/>
    <property type="molecule type" value="Genomic_DNA"/>
</dbReference>
<feature type="region of interest" description="Disordered" evidence="1">
    <location>
        <begin position="270"/>
        <end position="312"/>
    </location>
</feature>
<protein>
    <submittedName>
        <fullName evidence="2">Uncharacterized protein</fullName>
    </submittedName>
</protein>
<evidence type="ECO:0000313" key="2">
    <source>
        <dbReference type="EMBL" id="CAL1371076.1"/>
    </source>
</evidence>
<dbReference type="CDD" id="cd00303">
    <property type="entry name" value="retropepsin_like"/>
    <property type="match status" value="1"/>
</dbReference>
<reference evidence="2 3" key="1">
    <citation type="submission" date="2024-04" db="EMBL/GenBank/DDBJ databases">
        <authorList>
            <person name="Fracassetti M."/>
        </authorList>
    </citation>
    <scope>NUCLEOTIDE SEQUENCE [LARGE SCALE GENOMIC DNA]</scope>
</reference>
<sequence>MYKERLDNECGGFMEMLHNLHLNVLFLEAMAQIPRYAKYLKEFLIKKPILEGLANATLGEECSAFLLDRFPKKRSDPGSFTIPLDISDHHLDNALADLGASVNVMPYKLFKKLEVGELKTSKLSIILADRSDISSRGIVEDMMVRVGKFFYPTDFVILDISEDSDMPLILGRLFLATAKALIDVYEGTLILRDGKERIKLKIDPRVRIDEVKGLVSNDVNESGGEPPNANPTITCVVFDDVKKEVKKGPKSKGPRLNSWRRRMKGALTRKMGEPGARLVNQEGQLNEPKMGGYRPHPESVADPLSVASRMKS</sequence>
<evidence type="ECO:0000256" key="1">
    <source>
        <dbReference type="SAM" id="MobiDB-lite"/>
    </source>
</evidence>
<dbReference type="Proteomes" id="UP001497516">
    <property type="component" value="Chromosome 2"/>
</dbReference>